<dbReference type="InterPro" id="IPR050740">
    <property type="entry name" value="Aldehyde_DH_Superfamily"/>
</dbReference>
<dbReference type="InterPro" id="IPR016161">
    <property type="entry name" value="Ald_DH/histidinol_DH"/>
</dbReference>
<evidence type="ECO:0000313" key="3">
    <source>
        <dbReference type="EMBL" id="GAA5155689.1"/>
    </source>
</evidence>
<dbReference type="Gene3D" id="3.40.309.10">
    <property type="entry name" value="Aldehyde Dehydrogenase, Chain A, domain 2"/>
    <property type="match status" value="1"/>
</dbReference>
<dbReference type="Proteomes" id="UP001428817">
    <property type="component" value="Unassembled WGS sequence"/>
</dbReference>
<keyword evidence="4" id="KW-1185">Reference proteome</keyword>
<dbReference type="SUPFAM" id="SSF53720">
    <property type="entry name" value="ALDH-like"/>
    <property type="match status" value="1"/>
</dbReference>
<evidence type="ECO:0000313" key="4">
    <source>
        <dbReference type="Proteomes" id="UP001428817"/>
    </source>
</evidence>
<dbReference type="PANTHER" id="PTHR43353">
    <property type="entry name" value="SUCCINATE-SEMIALDEHYDE DEHYDROGENASE, MITOCHONDRIAL"/>
    <property type="match status" value="1"/>
</dbReference>
<dbReference type="Gene3D" id="3.40.605.10">
    <property type="entry name" value="Aldehyde Dehydrogenase, Chain A, domain 1"/>
    <property type="match status" value="1"/>
</dbReference>
<dbReference type="InterPro" id="IPR015590">
    <property type="entry name" value="Aldehyde_DH_dom"/>
</dbReference>
<comment type="caution">
    <text evidence="3">The sequence shown here is derived from an EMBL/GenBank/DDBJ whole genome shotgun (WGS) entry which is preliminary data.</text>
</comment>
<proteinExistence type="predicted"/>
<dbReference type="EMBL" id="BAABJP010000010">
    <property type="protein sequence ID" value="GAA5155689.1"/>
    <property type="molecule type" value="Genomic_DNA"/>
</dbReference>
<accession>A0ABP9Q1R9</accession>
<gene>
    <name evidence="3" type="ORF">GCM10023321_29670</name>
</gene>
<evidence type="ECO:0000256" key="1">
    <source>
        <dbReference type="ARBA" id="ARBA00023002"/>
    </source>
</evidence>
<feature type="domain" description="Aldehyde dehydrogenase" evidence="2">
    <location>
        <begin position="17"/>
        <end position="445"/>
    </location>
</feature>
<evidence type="ECO:0000259" key="2">
    <source>
        <dbReference type="Pfam" id="PF00171"/>
    </source>
</evidence>
<organism evidence="3 4">
    <name type="scientific">Pseudonocardia eucalypti</name>
    <dbReference type="NCBI Taxonomy" id="648755"/>
    <lineage>
        <taxon>Bacteria</taxon>
        <taxon>Bacillati</taxon>
        <taxon>Actinomycetota</taxon>
        <taxon>Actinomycetes</taxon>
        <taxon>Pseudonocardiales</taxon>
        <taxon>Pseudonocardiaceae</taxon>
        <taxon>Pseudonocardia</taxon>
    </lineage>
</organism>
<dbReference type="CDD" id="cd07129">
    <property type="entry name" value="ALDH_KGSADH"/>
    <property type="match status" value="1"/>
</dbReference>
<dbReference type="PANTHER" id="PTHR43353:SF3">
    <property type="entry name" value="ALDEHYDE DEHYDROGENASE-RELATED"/>
    <property type="match status" value="1"/>
</dbReference>
<sequence>MTKDTHSDALPEDTPYSDLDALLDAAASAAGPAAAATPAERARWLSAAADALDGAADELVELAAAETHLPAAPRLRGELARTTFQLRLFGEVLADGAYLGARVDHADPQWPMGARPDLRRVNVPLGPVLVFAASNFPFAFSVAGGDTASALAAGCPVILKAHPGHPRLSALTGSVVREALLGAGAPAGIFEVIHGVDTGVVALRDARIAAAAFTGSVAGGRALFDIACGRPSPIPFYGELGSVNPVVVTPGAVAARGAEIAAGFAGSFTLGTGQFCTKPGLLLLPASHGLDDALREAVRATAAHPMLNERIAEGFAARLTELRAAEGVTELATGQPAALDGPDGAEPVPAALLQVTATDFLRAGDITRHECFGPSSLVVTYADAAELRALLDALEPGLTATLHAEESEADQVRAVLPALTRIAGRVLWNEWPTGVSVTWAQQHGGPYPATTAPTTTSVGTEAITRFLRPVAYQNFPDTLLPDPLREANPWHLPRRTDGKPT</sequence>
<dbReference type="InterPro" id="IPR044151">
    <property type="entry name" value="ALDH_KGSADH"/>
</dbReference>
<dbReference type="RefSeq" id="WP_185064010.1">
    <property type="nucleotide sequence ID" value="NZ_BAABJP010000010.1"/>
</dbReference>
<dbReference type="InterPro" id="IPR016163">
    <property type="entry name" value="Ald_DH_C"/>
</dbReference>
<reference evidence="4" key="1">
    <citation type="journal article" date="2019" name="Int. J. Syst. Evol. Microbiol.">
        <title>The Global Catalogue of Microorganisms (GCM) 10K type strain sequencing project: providing services to taxonomists for standard genome sequencing and annotation.</title>
        <authorList>
            <consortium name="The Broad Institute Genomics Platform"/>
            <consortium name="The Broad Institute Genome Sequencing Center for Infectious Disease"/>
            <person name="Wu L."/>
            <person name="Ma J."/>
        </authorList>
    </citation>
    <scope>NUCLEOTIDE SEQUENCE [LARGE SCALE GENOMIC DNA]</scope>
    <source>
        <strain evidence="4">JCM 18303</strain>
    </source>
</reference>
<keyword evidence="1" id="KW-0560">Oxidoreductase</keyword>
<protein>
    <submittedName>
        <fullName evidence="3">Aldehyde dehydrogenase (NADP(+))</fullName>
    </submittedName>
</protein>
<dbReference type="InterPro" id="IPR016162">
    <property type="entry name" value="Ald_DH_N"/>
</dbReference>
<dbReference type="Pfam" id="PF00171">
    <property type="entry name" value="Aldedh"/>
    <property type="match status" value="1"/>
</dbReference>
<name>A0ABP9Q1R9_9PSEU</name>